<dbReference type="AlphaFoldDB" id="A0A1F6D685"/>
<organism evidence="6 7">
    <name type="scientific">Handelsmanbacteria sp. (strain RIFCSPLOWO2_12_FULL_64_10)</name>
    <dbReference type="NCBI Taxonomy" id="1817868"/>
    <lineage>
        <taxon>Bacteria</taxon>
        <taxon>Candidatus Handelsmaniibacteriota</taxon>
    </lineage>
</organism>
<feature type="domain" description="AAA+ ATPase" evidence="5">
    <location>
        <begin position="304"/>
        <end position="424"/>
    </location>
</feature>
<dbReference type="PANTHER" id="PTHR23073">
    <property type="entry name" value="26S PROTEASOME REGULATORY SUBUNIT"/>
    <property type="match status" value="1"/>
</dbReference>
<evidence type="ECO:0000256" key="3">
    <source>
        <dbReference type="ARBA" id="ARBA00022840"/>
    </source>
</evidence>
<feature type="compositionally biased region" description="Basic and acidic residues" evidence="4">
    <location>
        <begin position="28"/>
        <end position="45"/>
    </location>
</feature>
<feature type="compositionally biased region" description="Basic and acidic residues" evidence="4">
    <location>
        <begin position="1"/>
        <end position="21"/>
    </location>
</feature>
<comment type="similarity">
    <text evidence="1">Belongs to the AAA ATPase family.</text>
</comment>
<protein>
    <recommendedName>
        <fullName evidence="5">AAA+ ATPase domain-containing protein</fullName>
    </recommendedName>
</protein>
<proteinExistence type="inferred from homology"/>
<dbReference type="InterPro" id="IPR003959">
    <property type="entry name" value="ATPase_AAA_core"/>
</dbReference>
<keyword evidence="2" id="KW-0547">Nucleotide-binding</keyword>
<feature type="region of interest" description="Disordered" evidence="4">
    <location>
        <begin position="1"/>
        <end position="48"/>
    </location>
</feature>
<comment type="caution">
    <text evidence="6">The sequence shown here is derived from an EMBL/GenBank/DDBJ whole genome shotgun (WGS) entry which is preliminary data.</text>
</comment>
<name>A0A1F6D685_HANXR</name>
<evidence type="ECO:0000256" key="2">
    <source>
        <dbReference type="ARBA" id="ARBA00022741"/>
    </source>
</evidence>
<dbReference type="Pfam" id="PF00004">
    <property type="entry name" value="AAA"/>
    <property type="match status" value="2"/>
</dbReference>
<evidence type="ECO:0000259" key="5">
    <source>
        <dbReference type="SMART" id="SM00382"/>
    </source>
</evidence>
<dbReference type="InterPro" id="IPR003593">
    <property type="entry name" value="AAA+_ATPase"/>
</dbReference>
<reference evidence="6 7" key="1">
    <citation type="journal article" date="2016" name="Nat. Commun.">
        <title>Thousands of microbial genomes shed light on interconnected biogeochemical processes in an aquifer system.</title>
        <authorList>
            <person name="Anantharaman K."/>
            <person name="Brown C.T."/>
            <person name="Hug L.A."/>
            <person name="Sharon I."/>
            <person name="Castelle C.J."/>
            <person name="Probst A.J."/>
            <person name="Thomas B.C."/>
            <person name="Singh A."/>
            <person name="Wilkins M.J."/>
            <person name="Karaoz U."/>
            <person name="Brodie E.L."/>
            <person name="Williams K.H."/>
            <person name="Hubbard S.S."/>
            <person name="Banfield J.F."/>
        </authorList>
    </citation>
    <scope>NUCLEOTIDE SEQUENCE [LARGE SCALE GENOMIC DNA]</scope>
    <source>
        <strain evidence="7">RIFCSPLOWO2_12_FULL_64_10</strain>
    </source>
</reference>
<dbReference type="InterPro" id="IPR027417">
    <property type="entry name" value="P-loop_NTPase"/>
</dbReference>
<feature type="domain" description="AAA+ ATPase" evidence="5">
    <location>
        <begin position="555"/>
        <end position="687"/>
    </location>
</feature>
<sequence length="794" mass="89222">MDRDEFDLHHFLRTERGDERLPAQAPDSPKEKILAEKNKNGKVAEESSSLSPYKTDLEYLDDQFHWIATRIEAWRVESRVRETGSKALRQLLGELEEQEEESPADRRMRRAVLKRLGERERALRARCEGRLNRTRSTGSWLPRLERIAAARHLDAFEKTVLLTLTGGIVSPDIRKAVHGSCFEVGQLLEILCSNLQERIQGRRHFYRNGTLVREGMISLTESLTDLTRYDVEIDRCMMDFIVGLDTELSELIDGSHLYYPKVGPDLVVLPEEQKKLILDTVSRFDTFRKARRRLGFDDLIPHGKSMVMLFYGPSGTGKTMMANAVANRMKKKVLLVNFPSLGRRADDMFKYLFREARVHDAILFFDECESIFGSRALGNAEIGLLLTEIERHDGLVVLATNRPFDLDEAMHRRITLAAEFRQPDPHFRELIWRGHLPEAVDLAPDVDLKALAVKYELSGGFIKNAVLCALSAAVARDGEGVQIGQGDLEQGARNQLRSRLRMVDFDRRVVPSGGLDCLVLPQDLRRSLAEVVHLEKARSVLLGPWGFDEQSASGQGTAALFHGPPGTGKTLAAEAIGYEIGRPLKIINSAELLSRYVGDSAKNIETVFQEARNNDSILVFDEADGLFGARTTLHSATDRYANVDVGLLLHHLERHPGVVILTTNLVDQIDRAFFRRMKFVLAFPVPDRDLREALWQRLLPSKAPLAQDVDLKALAEGFEFTGGNIKNVIFKAAARAALRPEDVRRITMQDLLVAAQEERGDRTARRIGFQPRISAGVPLGVSPKQGVDGRVRVA</sequence>
<dbReference type="GO" id="GO:0016887">
    <property type="term" value="F:ATP hydrolysis activity"/>
    <property type="evidence" value="ECO:0007669"/>
    <property type="project" value="InterPro"/>
</dbReference>
<dbReference type="InterPro" id="IPR050221">
    <property type="entry name" value="26S_Proteasome_ATPase"/>
</dbReference>
<dbReference type="SMART" id="SM00382">
    <property type="entry name" value="AAA"/>
    <property type="match status" value="2"/>
</dbReference>
<accession>A0A1F6D685</accession>
<dbReference type="Gene3D" id="3.40.50.300">
    <property type="entry name" value="P-loop containing nucleotide triphosphate hydrolases"/>
    <property type="match status" value="2"/>
</dbReference>
<dbReference type="GO" id="GO:0005524">
    <property type="term" value="F:ATP binding"/>
    <property type="evidence" value="ECO:0007669"/>
    <property type="project" value="UniProtKB-KW"/>
</dbReference>
<evidence type="ECO:0000256" key="1">
    <source>
        <dbReference type="ARBA" id="ARBA00006914"/>
    </source>
</evidence>
<dbReference type="SUPFAM" id="SSF52540">
    <property type="entry name" value="P-loop containing nucleoside triphosphate hydrolases"/>
    <property type="match status" value="2"/>
</dbReference>
<dbReference type="Proteomes" id="UP000178606">
    <property type="component" value="Unassembled WGS sequence"/>
</dbReference>
<keyword evidence="3" id="KW-0067">ATP-binding</keyword>
<dbReference type="EMBL" id="MFKF01000021">
    <property type="protein sequence ID" value="OGG56954.1"/>
    <property type="molecule type" value="Genomic_DNA"/>
</dbReference>
<evidence type="ECO:0000313" key="7">
    <source>
        <dbReference type="Proteomes" id="UP000178606"/>
    </source>
</evidence>
<gene>
    <name evidence="6" type="ORF">A3F84_15585</name>
</gene>
<evidence type="ECO:0000256" key="4">
    <source>
        <dbReference type="SAM" id="MobiDB-lite"/>
    </source>
</evidence>
<evidence type="ECO:0000313" key="6">
    <source>
        <dbReference type="EMBL" id="OGG56954.1"/>
    </source>
</evidence>
<dbReference type="CDD" id="cd19481">
    <property type="entry name" value="RecA-like_protease"/>
    <property type="match status" value="1"/>
</dbReference>
<dbReference type="InterPro" id="IPR054472">
    <property type="entry name" value="WHD"/>
</dbReference>
<dbReference type="Pfam" id="PF22977">
    <property type="entry name" value="WHD"/>
    <property type="match status" value="1"/>
</dbReference>
<dbReference type="Gene3D" id="1.10.8.60">
    <property type="match status" value="1"/>
</dbReference>